<keyword evidence="9" id="KW-0249">Electron transport</keyword>
<proteinExistence type="inferred from homology"/>
<comment type="cofactor">
    <cofactor evidence="2">
        <name>heme b</name>
        <dbReference type="ChEBI" id="CHEBI:60344"/>
    </cofactor>
</comment>
<evidence type="ECO:0000256" key="8">
    <source>
        <dbReference type="ARBA" id="ARBA00022723"/>
    </source>
</evidence>
<evidence type="ECO:0000256" key="15">
    <source>
        <dbReference type="ARBA" id="ARBA00056200"/>
    </source>
</evidence>
<dbReference type="OrthoDB" id="9788113at2"/>
<feature type="transmembrane region" description="Helical" evidence="21">
    <location>
        <begin position="47"/>
        <end position="72"/>
    </location>
</feature>
<dbReference type="RefSeq" id="WP_144588464.1">
    <property type="nucleotide sequence ID" value="NZ_VJWX01000123.1"/>
</dbReference>
<feature type="binding site" description="axial binding residue" evidence="20">
    <location>
        <position position="188"/>
    </location>
    <ligand>
        <name>heme b</name>
        <dbReference type="ChEBI" id="CHEBI:60344"/>
        <label>1</label>
    </ligand>
    <ligandPart>
        <name>Fe</name>
        <dbReference type="ChEBI" id="CHEBI:18248"/>
    </ligandPart>
</feature>
<keyword evidence="5" id="KW-1003">Cell membrane</keyword>
<evidence type="ECO:0000256" key="16">
    <source>
        <dbReference type="ARBA" id="ARBA00061095"/>
    </source>
</evidence>
<dbReference type="InterPro" id="IPR051936">
    <property type="entry name" value="Heme-iron_electron_transfer"/>
</dbReference>
<dbReference type="GO" id="GO:0008940">
    <property type="term" value="F:nitrate reductase activity"/>
    <property type="evidence" value="ECO:0007669"/>
    <property type="project" value="InterPro"/>
</dbReference>
<evidence type="ECO:0000256" key="2">
    <source>
        <dbReference type="ARBA" id="ARBA00001970"/>
    </source>
</evidence>
<comment type="similarity">
    <text evidence="17">In the C-terminal section; belongs to the nitrate reductase gamma subunit family.</text>
</comment>
<evidence type="ECO:0000259" key="22">
    <source>
        <dbReference type="Pfam" id="PF02665"/>
    </source>
</evidence>
<keyword evidence="14 21" id="KW-0472">Membrane</keyword>
<evidence type="ECO:0000256" key="3">
    <source>
        <dbReference type="ARBA" id="ARBA00004651"/>
    </source>
</evidence>
<comment type="cofactor">
    <cofactor evidence="1">
        <name>Mo-bis(molybdopterin guanine dinucleotide)</name>
        <dbReference type="ChEBI" id="CHEBI:60539"/>
    </cofactor>
</comment>
<keyword evidence="7 21" id="KW-0812">Transmembrane</keyword>
<evidence type="ECO:0000256" key="7">
    <source>
        <dbReference type="ARBA" id="ARBA00022692"/>
    </source>
</evidence>
<evidence type="ECO:0000256" key="17">
    <source>
        <dbReference type="ARBA" id="ARBA00061196"/>
    </source>
</evidence>
<dbReference type="EMBL" id="VJWX01000123">
    <property type="protein sequence ID" value="TVT51511.1"/>
    <property type="molecule type" value="Genomic_DNA"/>
</dbReference>
<dbReference type="Proteomes" id="UP000320011">
    <property type="component" value="Unassembled WGS sequence"/>
</dbReference>
<feature type="transmembrane region" description="Helical" evidence="21">
    <location>
        <begin position="190"/>
        <end position="215"/>
    </location>
</feature>
<keyword evidence="4" id="KW-0813">Transport</keyword>
<dbReference type="GO" id="GO:0020037">
    <property type="term" value="F:heme binding"/>
    <property type="evidence" value="ECO:0007669"/>
    <property type="project" value="TreeGrafter"/>
</dbReference>
<evidence type="ECO:0000256" key="18">
    <source>
        <dbReference type="ARBA" id="ARBA00061480"/>
    </source>
</evidence>
<accession>A0A558CRX9</accession>
<comment type="subcellular location">
    <subcellularLocation>
        <location evidence="3">Cell membrane</location>
        <topology evidence="3">Multi-pass membrane protein</topology>
    </subcellularLocation>
</comment>
<feature type="binding site" description="axial binding residue" evidence="20">
    <location>
        <position position="66"/>
    </location>
    <ligand>
        <name>heme b</name>
        <dbReference type="ChEBI" id="CHEBI:60344"/>
        <label>2</label>
    </ligand>
    <ligandPart>
        <name>Fe</name>
        <dbReference type="ChEBI" id="CHEBI:18248"/>
    </ligandPart>
</feature>
<evidence type="ECO:0000256" key="12">
    <source>
        <dbReference type="ARBA" id="ARBA00023004"/>
    </source>
</evidence>
<dbReference type="Gene3D" id="1.20.950.20">
    <property type="entry name" value="Transmembrane di-heme cytochromes, Chain C"/>
    <property type="match status" value="1"/>
</dbReference>
<dbReference type="NCBIfam" id="TIGR00351">
    <property type="entry name" value="narI"/>
    <property type="match status" value="1"/>
</dbReference>
<dbReference type="PANTHER" id="PTHR30598:SF3">
    <property type="entry name" value="RESPIRATORY NITRATE REDUCTASE 1 GAMMA CHAIN"/>
    <property type="match status" value="1"/>
</dbReference>
<keyword evidence="12 20" id="KW-0408">Iron</keyword>
<evidence type="ECO:0000256" key="14">
    <source>
        <dbReference type="ARBA" id="ARBA00023136"/>
    </source>
</evidence>
<dbReference type="InterPro" id="IPR023234">
    <property type="entry name" value="NarG-like_domain"/>
</dbReference>
<dbReference type="AlphaFoldDB" id="A0A558CRX9"/>
<keyword evidence="24" id="KW-1185">Reference proteome</keyword>
<evidence type="ECO:0000256" key="13">
    <source>
        <dbReference type="ARBA" id="ARBA00023063"/>
    </source>
</evidence>
<dbReference type="GO" id="GO:0009055">
    <property type="term" value="F:electron transfer activity"/>
    <property type="evidence" value="ECO:0007669"/>
    <property type="project" value="TreeGrafter"/>
</dbReference>
<evidence type="ECO:0000256" key="5">
    <source>
        <dbReference type="ARBA" id="ARBA00022475"/>
    </source>
</evidence>
<keyword evidence="11 23" id="KW-0560">Oxidoreductase</keyword>
<evidence type="ECO:0000256" key="20">
    <source>
        <dbReference type="PIRSR" id="PIRSR603816-1"/>
    </source>
</evidence>
<dbReference type="FunFam" id="1.20.950.20:FF:000001">
    <property type="entry name" value="Respiratory nitrate reductase subunit gamma"/>
    <property type="match status" value="1"/>
</dbReference>
<name>A0A558CRX9_9PSEU</name>
<evidence type="ECO:0000256" key="21">
    <source>
        <dbReference type="SAM" id="Phobius"/>
    </source>
</evidence>
<feature type="binding site" description="axial binding residue" evidence="20">
    <location>
        <position position="56"/>
    </location>
    <ligand>
        <name>heme b</name>
        <dbReference type="ChEBI" id="CHEBI:60344"/>
        <label>1</label>
    </ligand>
    <ligandPart>
        <name>Fe</name>
        <dbReference type="ChEBI" id="CHEBI:18248"/>
    </ligandPart>
</feature>
<evidence type="ECO:0000256" key="1">
    <source>
        <dbReference type="ARBA" id="ARBA00001942"/>
    </source>
</evidence>
<evidence type="ECO:0000313" key="23">
    <source>
        <dbReference type="EMBL" id="TVT51511.1"/>
    </source>
</evidence>
<dbReference type="InterPro" id="IPR036197">
    <property type="entry name" value="NarG-like_sf"/>
</dbReference>
<evidence type="ECO:0000256" key="10">
    <source>
        <dbReference type="ARBA" id="ARBA00022989"/>
    </source>
</evidence>
<comment type="similarity">
    <text evidence="16">In the central section; belongs to the NarJ/NarW family.</text>
</comment>
<reference evidence="23 24" key="1">
    <citation type="submission" date="2019-07" db="EMBL/GenBank/DDBJ databases">
        <authorList>
            <person name="Duangmal K."/>
            <person name="Teo W.F.A."/>
        </authorList>
    </citation>
    <scope>NUCLEOTIDE SEQUENCE [LARGE SCALE GENOMIC DNA]</scope>
    <source>
        <strain evidence="23 24">TBRC 6029</strain>
    </source>
</reference>
<dbReference type="GO" id="GO:0046872">
    <property type="term" value="F:metal ion binding"/>
    <property type="evidence" value="ECO:0007669"/>
    <property type="project" value="UniProtKB-KW"/>
</dbReference>
<feature type="transmembrane region" description="Helical" evidence="21">
    <location>
        <begin position="92"/>
        <end position="111"/>
    </location>
</feature>
<evidence type="ECO:0000256" key="9">
    <source>
        <dbReference type="ARBA" id="ARBA00022982"/>
    </source>
</evidence>
<evidence type="ECO:0000313" key="24">
    <source>
        <dbReference type="Proteomes" id="UP000320011"/>
    </source>
</evidence>
<evidence type="ECO:0000256" key="19">
    <source>
        <dbReference type="ARBA" id="ARBA00071287"/>
    </source>
</evidence>
<dbReference type="Pfam" id="PF02665">
    <property type="entry name" value="Nitrate_red_gam"/>
    <property type="match status" value="1"/>
</dbReference>
<sequence length="242" mass="27170">MSVADALLWIAVPYVSIAIFVLGHYWRYHYDKFGWTTRSSQLYENRLLRLGSPLFHFGILVVAVGHIVGLLIPKAWTEAAGIGETAYHAGAAVLGTVAGVCTLGGAAILIYRRRTVGPVFSATTRNDKLMYVLLIGTIVLGLGTTVLGNLTGHPHDYRETVAPWFRSIFALQPDTALIRRAPWGFRAHVLAAWVLFAFWPFSRLVHVFSMPLGYLTRPYIVYRSRDHQLGNRIPRRGWERLP</sequence>
<dbReference type="GO" id="GO:0009325">
    <property type="term" value="C:nitrate reductase complex"/>
    <property type="evidence" value="ECO:0007669"/>
    <property type="project" value="InterPro"/>
</dbReference>
<comment type="caution">
    <text evidence="23">The sequence shown here is derived from an EMBL/GenBank/DDBJ whole genome shotgun (WGS) entry which is preliminary data.</text>
</comment>
<feature type="binding site" description="axial binding residue" evidence="20">
    <location>
        <position position="206"/>
    </location>
    <ligand>
        <name>heme b</name>
        <dbReference type="ChEBI" id="CHEBI:60344"/>
        <label>1</label>
    </ligand>
    <ligandPart>
        <name>Fe</name>
        <dbReference type="ChEBI" id="CHEBI:18248"/>
    </ligandPart>
</feature>
<comment type="similarity">
    <text evidence="18">In the N-terminal section; belongs to the nitrate reductase alpha subunit family.</text>
</comment>
<dbReference type="GO" id="GO:0019645">
    <property type="term" value="P:anaerobic electron transport chain"/>
    <property type="evidence" value="ECO:0007669"/>
    <property type="project" value="TreeGrafter"/>
</dbReference>
<reference evidence="23 24" key="2">
    <citation type="submission" date="2019-08" db="EMBL/GenBank/DDBJ databases">
        <title>Amycolatopsis acidicola sp. nov., isolated from peat swamp forest soil.</title>
        <authorList>
            <person name="Srisuk N."/>
        </authorList>
    </citation>
    <scope>NUCLEOTIDE SEQUENCE [LARGE SCALE GENOMIC DNA]</scope>
    <source>
        <strain evidence="23 24">TBRC 6029</strain>
    </source>
</reference>
<dbReference type="InterPro" id="IPR003816">
    <property type="entry name" value="Nitrate_red_gam"/>
</dbReference>
<feature type="transmembrane region" description="Helical" evidence="21">
    <location>
        <begin position="131"/>
        <end position="150"/>
    </location>
</feature>
<keyword evidence="10 21" id="KW-1133">Transmembrane helix</keyword>
<feature type="transmembrane region" description="Helical" evidence="21">
    <location>
        <begin position="6"/>
        <end position="26"/>
    </location>
</feature>
<comment type="function">
    <text evidence="15">Does not seem to have nitrate reductase activity.</text>
</comment>
<evidence type="ECO:0000256" key="6">
    <source>
        <dbReference type="ARBA" id="ARBA00022617"/>
    </source>
</evidence>
<dbReference type="GO" id="GO:0005886">
    <property type="term" value="C:plasma membrane"/>
    <property type="evidence" value="ECO:0007669"/>
    <property type="project" value="UniProtKB-SubCell"/>
</dbReference>
<dbReference type="SUPFAM" id="SSF103501">
    <property type="entry name" value="Respiratory nitrate reductase 1 gamma chain"/>
    <property type="match status" value="1"/>
</dbReference>
<protein>
    <recommendedName>
        <fullName evidence="19">Nitrate reductase-like protein NarX</fullName>
    </recommendedName>
</protein>
<evidence type="ECO:0000256" key="11">
    <source>
        <dbReference type="ARBA" id="ARBA00023002"/>
    </source>
</evidence>
<dbReference type="PANTHER" id="PTHR30598">
    <property type="entry name" value="NITRATE REDUCTASE PRIVATE CHAPERONE, REDOX ENZYME MATURATION PROTEIN REMP FAMILY"/>
    <property type="match status" value="1"/>
</dbReference>
<keyword evidence="8" id="KW-0479">Metal-binding</keyword>
<keyword evidence="6 20" id="KW-0349">Heme</keyword>
<organism evidence="23 24">
    <name type="scientific">Amycolatopsis rhizosphaerae</name>
    <dbReference type="NCBI Taxonomy" id="2053003"/>
    <lineage>
        <taxon>Bacteria</taxon>
        <taxon>Bacillati</taxon>
        <taxon>Actinomycetota</taxon>
        <taxon>Actinomycetes</taxon>
        <taxon>Pseudonocardiales</taxon>
        <taxon>Pseudonocardiaceae</taxon>
        <taxon>Amycolatopsis</taxon>
    </lineage>
</organism>
<evidence type="ECO:0000256" key="4">
    <source>
        <dbReference type="ARBA" id="ARBA00022448"/>
    </source>
</evidence>
<gene>
    <name evidence="23" type="primary">narI</name>
    <name evidence="23" type="ORF">FNH05_14660</name>
</gene>
<keyword evidence="13" id="KW-0534">Nitrate assimilation</keyword>
<dbReference type="GO" id="GO:0042128">
    <property type="term" value="P:nitrate assimilation"/>
    <property type="evidence" value="ECO:0007669"/>
    <property type="project" value="UniProtKB-KW"/>
</dbReference>
<feature type="domain" description="NarG-like" evidence="22">
    <location>
        <begin position="6"/>
        <end position="225"/>
    </location>
</feature>